<accession>A0A0N4XZ46</accession>
<dbReference type="Proteomes" id="UP000271162">
    <property type="component" value="Unassembled WGS sequence"/>
</dbReference>
<evidence type="ECO:0000313" key="3">
    <source>
        <dbReference type="WBParaSite" id="NBR_0000841101-mRNA-1"/>
    </source>
</evidence>
<sequence>MLSLLRRSERSGRMRWVTKIRKAVRKGGDITRLPRPRRAQNHVEQLFNTKPESVAAGLLASSTRRRLGLLAHLAERKFSRFPVGIGGVLTDQDDRERIFAEFVLDGPHPMVFTTLMCVCSGFGLMFDGSLSNLSDGSPSKDRRRQPLIAH</sequence>
<reference evidence="1 2" key="2">
    <citation type="submission" date="2018-11" db="EMBL/GenBank/DDBJ databases">
        <authorList>
            <consortium name="Pathogen Informatics"/>
        </authorList>
    </citation>
    <scope>NUCLEOTIDE SEQUENCE [LARGE SCALE GENOMIC DNA]</scope>
</reference>
<protein>
    <submittedName>
        <fullName evidence="3">Poly(ADP-ribose) glycohydrolase</fullName>
    </submittedName>
</protein>
<gene>
    <name evidence="1" type="ORF">NBR_LOCUS8412</name>
</gene>
<proteinExistence type="predicted"/>
<organism evidence="3">
    <name type="scientific">Nippostrongylus brasiliensis</name>
    <name type="common">Rat hookworm</name>
    <dbReference type="NCBI Taxonomy" id="27835"/>
    <lineage>
        <taxon>Eukaryota</taxon>
        <taxon>Metazoa</taxon>
        <taxon>Ecdysozoa</taxon>
        <taxon>Nematoda</taxon>
        <taxon>Chromadorea</taxon>
        <taxon>Rhabditida</taxon>
        <taxon>Rhabditina</taxon>
        <taxon>Rhabditomorpha</taxon>
        <taxon>Strongyloidea</taxon>
        <taxon>Heligmosomidae</taxon>
        <taxon>Nippostrongylus</taxon>
    </lineage>
</organism>
<dbReference type="EMBL" id="UYSL01020001">
    <property type="protein sequence ID" value="VDL72001.1"/>
    <property type="molecule type" value="Genomic_DNA"/>
</dbReference>
<name>A0A0N4XZ46_NIPBR</name>
<dbReference type="AlphaFoldDB" id="A0A0N4XZ46"/>
<dbReference type="WBParaSite" id="NBR_0000841101-mRNA-1">
    <property type="protein sequence ID" value="NBR_0000841101-mRNA-1"/>
    <property type="gene ID" value="NBR_0000841101"/>
</dbReference>
<reference evidence="3" key="1">
    <citation type="submission" date="2017-02" db="UniProtKB">
        <authorList>
            <consortium name="WormBaseParasite"/>
        </authorList>
    </citation>
    <scope>IDENTIFICATION</scope>
</reference>
<keyword evidence="2" id="KW-1185">Reference proteome</keyword>
<evidence type="ECO:0000313" key="2">
    <source>
        <dbReference type="Proteomes" id="UP000271162"/>
    </source>
</evidence>
<evidence type="ECO:0000313" key="1">
    <source>
        <dbReference type="EMBL" id="VDL72001.1"/>
    </source>
</evidence>